<reference evidence="3" key="1">
    <citation type="submission" date="2023-09" db="UniProtKB">
        <authorList>
            <consortium name="Ensembl"/>
        </authorList>
    </citation>
    <scope>IDENTIFICATION</scope>
</reference>
<dbReference type="InterPro" id="IPR043504">
    <property type="entry name" value="Peptidase_S1_PA_chymotrypsin"/>
</dbReference>
<proteinExistence type="predicted"/>
<dbReference type="InterPro" id="IPR001254">
    <property type="entry name" value="Trypsin_dom"/>
</dbReference>
<evidence type="ECO:0000256" key="1">
    <source>
        <dbReference type="ARBA" id="ARBA00023157"/>
    </source>
</evidence>
<dbReference type="Ensembl" id="ENSPNYT00000022266.1">
    <property type="protein sequence ID" value="ENSPNYP00000021737.1"/>
    <property type="gene ID" value="ENSPNYG00000016420.1"/>
</dbReference>
<dbReference type="InterPro" id="IPR018114">
    <property type="entry name" value="TRYPSIN_HIS"/>
</dbReference>
<dbReference type="GeneTree" id="ENSGT00940000179732"/>
<evidence type="ECO:0000259" key="2">
    <source>
        <dbReference type="Pfam" id="PF00089"/>
    </source>
</evidence>
<dbReference type="GO" id="GO:0004252">
    <property type="term" value="F:serine-type endopeptidase activity"/>
    <property type="evidence" value="ECO:0007669"/>
    <property type="project" value="InterPro"/>
</dbReference>
<dbReference type="Gene3D" id="2.40.10.10">
    <property type="entry name" value="Trypsin-like serine proteases"/>
    <property type="match status" value="1"/>
</dbReference>
<dbReference type="InterPro" id="IPR009003">
    <property type="entry name" value="Peptidase_S1_PA"/>
</dbReference>
<dbReference type="Pfam" id="PF00089">
    <property type="entry name" value="Trypsin"/>
    <property type="match status" value="1"/>
</dbReference>
<dbReference type="SUPFAM" id="SSF50494">
    <property type="entry name" value="Trypsin-like serine proteases"/>
    <property type="match status" value="1"/>
</dbReference>
<dbReference type="PROSITE" id="PS00134">
    <property type="entry name" value="TRYPSIN_HIS"/>
    <property type="match status" value="1"/>
</dbReference>
<evidence type="ECO:0000313" key="3">
    <source>
        <dbReference type="Ensembl" id="ENSPNYP00000021737.1"/>
    </source>
</evidence>
<dbReference type="PANTHER" id="PTHR24276:SF98">
    <property type="entry name" value="FI18310P1-RELATED"/>
    <property type="match status" value="1"/>
</dbReference>
<dbReference type="AlphaFoldDB" id="A0A3B4GFF7"/>
<dbReference type="PANTHER" id="PTHR24276">
    <property type="entry name" value="POLYSERASE-RELATED"/>
    <property type="match status" value="1"/>
</dbReference>
<protein>
    <recommendedName>
        <fullName evidence="2">Peptidase S1 domain-containing protein</fullName>
    </recommendedName>
</protein>
<sequence>MVDLHKRIYGGQDCQNEGHYHVKVISQKDGIEGYCGGSLIHPQWVLTAAHCQKINAWYARWPVQLRSCHQLTTRA</sequence>
<dbReference type="GO" id="GO:0006508">
    <property type="term" value="P:proteolysis"/>
    <property type="evidence" value="ECO:0007669"/>
    <property type="project" value="InterPro"/>
</dbReference>
<feature type="domain" description="Peptidase S1" evidence="2">
    <location>
        <begin position="8"/>
        <end position="53"/>
    </location>
</feature>
<accession>A0A3B4GFF7</accession>
<dbReference type="STRING" id="303518.ENSPNYP00000021737"/>
<name>A0A3B4GFF7_9CICH</name>
<dbReference type="InterPro" id="IPR050430">
    <property type="entry name" value="Peptidase_S1"/>
</dbReference>
<organism evidence="3">
    <name type="scientific">Pundamilia nyererei</name>
    <dbReference type="NCBI Taxonomy" id="303518"/>
    <lineage>
        <taxon>Eukaryota</taxon>
        <taxon>Metazoa</taxon>
        <taxon>Chordata</taxon>
        <taxon>Craniata</taxon>
        <taxon>Vertebrata</taxon>
        <taxon>Euteleostomi</taxon>
        <taxon>Actinopterygii</taxon>
        <taxon>Neopterygii</taxon>
        <taxon>Teleostei</taxon>
        <taxon>Neoteleostei</taxon>
        <taxon>Acanthomorphata</taxon>
        <taxon>Ovalentaria</taxon>
        <taxon>Cichlomorphae</taxon>
        <taxon>Cichliformes</taxon>
        <taxon>Cichlidae</taxon>
        <taxon>African cichlids</taxon>
        <taxon>Pseudocrenilabrinae</taxon>
        <taxon>Haplochromini</taxon>
        <taxon>Pundamilia</taxon>
    </lineage>
</organism>
<keyword evidence="1" id="KW-1015">Disulfide bond</keyword>